<evidence type="ECO:0000256" key="1">
    <source>
        <dbReference type="ARBA" id="ARBA00022729"/>
    </source>
</evidence>
<dbReference type="InterPro" id="IPR019554">
    <property type="entry name" value="Soluble_ligand-bd"/>
</dbReference>
<sequence length="433" mass="47207">MTIGHRHFTLASAAGITLASILWSTGVRADEAYRLLAGDVVAMSIAGVPDLSQEAQVQLDGYLSLPLIGEVRAAGRTMPDLRESIRAVVTSRLVTVYTPNGQEHLRSFARDQVSAWISEYRPVFVSGDVARAGEFRFRPGMTVRQIIAAAGGVALTPAVGPVVNTAGLEADYVGAWHALAAMEARVWRLRTELGEDIGFEPAELPPRPQRNTALEDILRVEKDLREARALDHERERSFLERSLTQIDQQTAVLVRQLEVEKETEVADAADLEQARELSGKGLYTQSRLSDLRSAALISATRRLQTETNLMQLERRKIEVARELERLDDHRHLSLLDEIQQARVKRAAEAAKLNELVARLEAAGLAPPAAGTHGKIVVTVVRASAEESIEAALDLELEPGDVVQVARQSIVEAQQFGAVSAPGTALLRTAADLP</sequence>
<evidence type="ECO:0000259" key="3">
    <source>
        <dbReference type="Pfam" id="PF10531"/>
    </source>
</evidence>
<dbReference type="PANTHER" id="PTHR33619">
    <property type="entry name" value="POLYSACCHARIDE EXPORT PROTEIN GFCE-RELATED"/>
    <property type="match status" value="1"/>
</dbReference>
<reference evidence="5 6" key="1">
    <citation type="submission" date="2022-10" db="EMBL/GenBank/DDBJ databases">
        <title>Defluviimonas sp. CAU 1641 isolated from mud.</title>
        <authorList>
            <person name="Kim W."/>
        </authorList>
    </citation>
    <scope>NUCLEOTIDE SEQUENCE [LARGE SCALE GENOMIC DNA]</scope>
    <source>
        <strain evidence="5 6">CAU 1641</strain>
    </source>
</reference>
<comment type="caution">
    <text evidence="5">The sequence shown here is derived from an EMBL/GenBank/DDBJ whole genome shotgun (WGS) entry which is preliminary data.</text>
</comment>
<accession>A0ABT3IZ26</accession>
<dbReference type="RefSeq" id="WP_264771074.1">
    <property type="nucleotide sequence ID" value="NZ_JAPDOG010000002.1"/>
</dbReference>
<dbReference type="PANTHER" id="PTHR33619:SF3">
    <property type="entry name" value="POLYSACCHARIDE EXPORT PROTEIN GFCE-RELATED"/>
    <property type="match status" value="1"/>
</dbReference>
<dbReference type="InterPro" id="IPR049712">
    <property type="entry name" value="Poly_export"/>
</dbReference>
<feature type="domain" description="Soluble ligand binding" evidence="3">
    <location>
        <begin position="123"/>
        <end position="158"/>
    </location>
</feature>
<evidence type="ECO:0000313" key="6">
    <source>
        <dbReference type="Proteomes" id="UP001207582"/>
    </source>
</evidence>
<keyword evidence="6" id="KW-1185">Reference proteome</keyword>
<keyword evidence="1" id="KW-0732">Signal</keyword>
<dbReference type="Gene3D" id="3.30.1950.10">
    <property type="entry name" value="wza like domain"/>
    <property type="match status" value="1"/>
</dbReference>
<dbReference type="Pfam" id="PF25994">
    <property type="entry name" value="HH_AprE"/>
    <property type="match status" value="1"/>
</dbReference>
<feature type="domain" description="AprE-like long alpha-helical hairpin" evidence="4">
    <location>
        <begin position="169"/>
        <end position="352"/>
    </location>
</feature>
<evidence type="ECO:0000313" key="5">
    <source>
        <dbReference type="EMBL" id="MCW3780636.1"/>
    </source>
</evidence>
<name>A0ABT3IZ26_9RHOB</name>
<protein>
    <submittedName>
        <fullName evidence="5">Polysaccharide biosynthesis/export family protein</fullName>
    </submittedName>
</protein>
<dbReference type="Pfam" id="PF02563">
    <property type="entry name" value="Poly_export"/>
    <property type="match status" value="1"/>
</dbReference>
<dbReference type="Pfam" id="PF10531">
    <property type="entry name" value="SLBB"/>
    <property type="match status" value="1"/>
</dbReference>
<dbReference type="Proteomes" id="UP001207582">
    <property type="component" value="Unassembled WGS sequence"/>
</dbReference>
<dbReference type="EMBL" id="JAPDOG010000002">
    <property type="protein sequence ID" value="MCW3780636.1"/>
    <property type="molecule type" value="Genomic_DNA"/>
</dbReference>
<feature type="domain" description="Polysaccharide export protein N-terminal" evidence="2">
    <location>
        <begin position="29"/>
        <end position="89"/>
    </location>
</feature>
<dbReference type="InterPro" id="IPR058781">
    <property type="entry name" value="HH_AprE-like"/>
</dbReference>
<dbReference type="InterPro" id="IPR003715">
    <property type="entry name" value="Poly_export_N"/>
</dbReference>
<proteinExistence type="predicted"/>
<organism evidence="5 6">
    <name type="scientific">Defluviimonas salinarum</name>
    <dbReference type="NCBI Taxonomy" id="2992147"/>
    <lineage>
        <taxon>Bacteria</taxon>
        <taxon>Pseudomonadati</taxon>
        <taxon>Pseudomonadota</taxon>
        <taxon>Alphaproteobacteria</taxon>
        <taxon>Rhodobacterales</taxon>
        <taxon>Paracoccaceae</taxon>
        <taxon>Albidovulum</taxon>
    </lineage>
</organism>
<gene>
    <name evidence="5" type="ORF">OM960_03445</name>
</gene>
<evidence type="ECO:0000259" key="4">
    <source>
        <dbReference type="Pfam" id="PF25994"/>
    </source>
</evidence>
<evidence type="ECO:0000259" key="2">
    <source>
        <dbReference type="Pfam" id="PF02563"/>
    </source>
</evidence>